<name>A0ABX7S933_9BACT</name>
<dbReference type="RefSeq" id="WP_207567185.1">
    <property type="nucleotide sequence ID" value="NZ_CP071446.1"/>
</dbReference>
<dbReference type="Gene3D" id="3.40.50.300">
    <property type="entry name" value="P-loop containing nucleotide triphosphate hydrolases"/>
    <property type="match status" value="1"/>
</dbReference>
<proteinExistence type="predicted"/>
<dbReference type="InterPro" id="IPR036390">
    <property type="entry name" value="WH_DNA-bd_sf"/>
</dbReference>
<evidence type="ECO:0000313" key="3">
    <source>
        <dbReference type="EMBL" id="QTA38468.1"/>
    </source>
</evidence>
<feature type="domain" description="AAA+ ATPase" evidence="2">
    <location>
        <begin position="42"/>
        <end position="242"/>
    </location>
</feature>
<reference evidence="3 4" key="1">
    <citation type="submission" date="2021-03" db="EMBL/GenBank/DDBJ databases">
        <title>Thermosipho ferrireducens sp.nov., an anaerobic thermophilic iron-reducing bacterium isolated from a deep-sea hydrothermal sulfide deposits.</title>
        <authorList>
            <person name="Zeng X."/>
            <person name="Chen Y."/>
            <person name="Shao Z."/>
        </authorList>
    </citation>
    <scope>NUCLEOTIDE SEQUENCE [LARGE SCALE GENOMIC DNA]</scope>
    <source>
        <strain evidence="3 4">JL129W03</strain>
    </source>
</reference>
<evidence type="ECO:0000256" key="1">
    <source>
        <dbReference type="ARBA" id="ARBA00023125"/>
    </source>
</evidence>
<dbReference type="PANTHER" id="PTHR34301:SF8">
    <property type="entry name" value="ATPASE DOMAIN-CONTAINING PROTEIN"/>
    <property type="match status" value="1"/>
</dbReference>
<dbReference type="InterPro" id="IPR003593">
    <property type="entry name" value="AAA+_ATPase"/>
</dbReference>
<dbReference type="InterPro" id="IPR027417">
    <property type="entry name" value="P-loop_NTPase"/>
</dbReference>
<dbReference type="Proteomes" id="UP000671862">
    <property type="component" value="Chromosome"/>
</dbReference>
<protein>
    <submittedName>
        <fullName evidence="3">ATPase</fullName>
    </submittedName>
</protein>
<keyword evidence="1" id="KW-0238">DNA-binding</keyword>
<dbReference type="Pfam" id="PF07693">
    <property type="entry name" value="KAP_NTPase"/>
    <property type="match status" value="1"/>
</dbReference>
<dbReference type="SMART" id="SM00382">
    <property type="entry name" value="AAA"/>
    <property type="match status" value="1"/>
</dbReference>
<evidence type="ECO:0000259" key="2">
    <source>
        <dbReference type="SMART" id="SM00382"/>
    </source>
</evidence>
<dbReference type="PANTHER" id="PTHR34301">
    <property type="entry name" value="DNA-BINDING PROTEIN-RELATED"/>
    <property type="match status" value="1"/>
</dbReference>
<sequence length="387" mass="44569">MKKSKIKEILQALFDAPLSSRNLLVDRKEEINFLNTICSFQPLGVYGVCGETGVGKTTLLNFLDPGEGKRIYLKLTEKENKEVIIGDMLYKLAKEVEKYEKPELSKIAKESIEFVIEERNITNSVGAGGGVIVSGNFSKSTTRIKKFNIYQAYDLLDSILNLLLKKYKRIVLIIDELDKEKKEEVLMILDSLKSIFDKNNLVVILSLPFAIYREYTKDRLRWNESGNLENILKDVLFLEPLSDRQIQEMIMKRLEKYPDFFDSDTLYEIAKYSDGNPRDALWISQQIVLDNLDLERITGKSATETLKKITKKYFESSLDLTEIQEKVLNVIAKYSGSRNELVKKLEKEGIKRQTAYTYINRLKENGLILERNGKLKVSGKILYIISN</sequence>
<organism evidence="3 4">
    <name type="scientific">Thermosipho ferrireducens</name>
    <dbReference type="NCBI Taxonomy" id="2571116"/>
    <lineage>
        <taxon>Bacteria</taxon>
        <taxon>Thermotogati</taxon>
        <taxon>Thermotogota</taxon>
        <taxon>Thermotogae</taxon>
        <taxon>Thermotogales</taxon>
        <taxon>Fervidobacteriaceae</taxon>
        <taxon>Thermosipho</taxon>
    </lineage>
</organism>
<dbReference type="InterPro" id="IPR011646">
    <property type="entry name" value="KAP_P-loop"/>
</dbReference>
<accession>A0ABX7S933</accession>
<evidence type="ECO:0000313" key="4">
    <source>
        <dbReference type="Proteomes" id="UP000671862"/>
    </source>
</evidence>
<keyword evidence="4" id="KW-1185">Reference proteome</keyword>
<gene>
    <name evidence="3" type="ORF">JYK00_02785</name>
</gene>
<dbReference type="SUPFAM" id="SSF52540">
    <property type="entry name" value="P-loop containing nucleoside triphosphate hydrolases"/>
    <property type="match status" value="1"/>
</dbReference>
<dbReference type="EMBL" id="CP071446">
    <property type="protein sequence ID" value="QTA38468.1"/>
    <property type="molecule type" value="Genomic_DNA"/>
</dbReference>
<dbReference type="SUPFAM" id="SSF46785">
    <property type="entry name" value="Winged helix' DNA-binding domain"/>
    <property type="match status" value="1"/>
</dbReference>